<keyword evidence="2" id="KW-1185">Reference proteome</keyword>
<gene>
    <name evidence="1" type="ORF">POL25_23815</name>
</gene>
<dbReference type="Proteomes" id="UP001221686">
    <property type="component" value="Unassembled WGS sequence"/>
</dbReference>
<dbReference type="EMBL" id="JAQNDL010000002">
    <property type="protein sequence ID" value="MDC0719947.1"/>
    <property type="molecule type" value="Genomic_DNA"/>
</dbReference>
<sequence length="178" mass="19049">MSEKPFAPGEGQAVRLGGKKWVVGKRNPTGGFVIRPAAGDGPPRIAAAKEMAAWTDDAVDDAPQFSPQEIEAALGRPVRLPPEWVTQVIDDLLAEWRAAWAAQPVMLRGIELGANLAAAIAARWVLEADPARLAELAGEEYEREDPRPLAIGILTGVVLPVGLQQVQREPEPSVRPAS</sequence>
<evidence type="ECO:0000313" key="1">
    <source>
        <dbReference type="EMBL" id="MDC0719947.1"/>
    </source>
</evidence>
<proteinExistence type="predicted"/>
<organism evidence="1 2">
    <name type="scientific">Nannocystis bainbridge</name>
    <dbReference type="NCBI Taxonomy" id="2995303"/>
    <lineage>
        <taxon>Bacteria</taxon>
        <taxon>Pseudomonadati</taxon>
        <taxon>Myxococcota</taxon>
        <taxon>Polyangia</taxon>
        <taxon>Nannocystales</taxon>
        <taxon>Nannocystaceae</taxon>
        <taxon>Nannocystis</taxon>
    </lineage>
</organism>
<comment type="caution">
    <text evidence="1">The sequence shown here is derived from an EMBL/GenBank/DDBJ whole genome shotgun (WGS) entry which is preliminary data.</text>
</comment>
<dbReference type="RefSeq" id="WP_272088444.1">
    <property type="nucleotide sequence ID" value="NZ_JAQNDL010000002.1"/>
</dbReference>
<accession>A0ABT5E249</accession>
<reference evidence="1 2" key="1">
    <citation type="submission" date="2022-11" db="EMBL/GenBank/DDBJ databases">
        <title>Minimal conservation of predation-associated metabolite biosynthetic gene clusters underscores biosynthetic potential of Myxococcota including descriptions for ten novel species: Archangium lansinium sp. nov., Myxococcus landrumus sp. nov., Nannocystis bai.</title>
        <authorList>
            <person name="Ahearne A."/>
            <person name="Stevens C."/>
            <person name="Dowd S."/>
        </authorList>
    </citation>
    <scope>NUCLEOTIDE SEQUENCE [LARGE SCALE GENOMIC DNA]</scope>
    <source>
        <strain evidence="1 2">BB15-2</strain>
    </source>
</reference>
<protein>
    <submittedName>
        <fullName evidence="1">Uncharacterized protein</fullName>
    </submittedName>
</protein>
<name>A0ABT5E249_9BACT</name>
<evidence type="ECO:0000313" key="2">
    <source>
        <dbReference type="Proteomes" id="UP001221686"/>
    </source>
</evidence>